<comment type="caution">
    <text evidence="10">The sequence shown here is derived from an EMBL/GenBank/DDBJ whole genome shotgun (WGS) entry which is preliminary data.</text>
</comment>
<evidence type="ECO:0000256" key="8">
    <source>
        <dbReference type="RuleBase" id="RU363032"/>
    </source>
</evidence>
<feature type="domain" description="ABC transmembrane type-1" evidence="9">
    <location>
        <begin position="15"/>
        <end position="203"/>
    </location>
</feature>
<dbReference type="RefSeq" id="WP_058950980.1">
    <property type="nucleotide sequence ID" value="NZ_BBXV01000042.1"/>
</dbReference>
<dbReference type="CDD" id="cd06261">
    <property type="entry name" value="TM_PBP2"/>
    <property type="match status" value="1"/>
</dbReference>
<evidence type="ECO:0000313" key="11">
    <source>
        <dbReference type="Proteomes" id="UP000052946"/>
    </source>
</evidence>
<evidence type="ECO:0000256" key="6">
    <source>
        <dbReference type="ARBA" id="ARBA00022989"/>
    </source>
</evidence>
<comment type="similarity">
    <text evidence="8">Belongs to the binding-protein-dependent transport system permease family.</text>
</comment>
<evidence type="ECO:0000256" key="2">
    <source>
        <dbReference type="ARBA" id="ARBA00022448"/>
    </source>
</evidence>
<dbReference type="GO" id="GO:0043190">
    <property type="term" value="C:ATP-binding cassette (ABC) transporter complex"/>
    <property type="evidence" value="ECO:0007669"/>
    <property type="project" value="InterPro"/>
</dbReference>
<evidence type="ECO:0000259" key="9">
    <source>
        <dbReference type="PROSITE" id="PS50928"/>
    </source>
</evidence>
<dbReference type="Proteomes" id="UP000052946">
    <property type="component" value="Unassembled WGS sequence"/>
</dbReference>
<dbReference type="OrthoDB" id="9805999at2"/>
<keyword evidence="4 8" id="KW-0812">Transmembrane</keyword>
<evidence type="ECO:0000256" key="5">
    <source>
        <dbReference type="ARBA" id="ARBA00022970"/>
    </source>
</evidence>
<organism evidence="10 11">
    <name type="scientific">Oceanobacillus picturae</name>
    <dbReference type="NCBI Taxonomy" id="171693"/>
    <lineage>
        <taxon>Bacteria</taxon>
        <taxon>Bacillati</taxon>
        <taxon>Bacillota</taxon>
        <taxon>Bacilli</taxon>
        <taxon>Bacillales</taxon>
        <taxon>Bacillaceae</taxon>
        <taxon>Oceanobacillus</taxon>
    </lineage>
</organism>
<reference evidence="10 11" key="2">
    <citation type="journal article" date="2016" name="Genome Announc.">
        <title>Draft Genome Sequence of Oceanobacillus picturae Heshi-B3, Isolated from Fermented Rice Bran in a Traditional Japanese Seafood Dish.</title>
        <authorList>
            <person name="Akuzawa S."/>
            <person name="Nagaoka J."/>
            <person name="Kanekatsu M."/>
            <person name="Kanesaki Y."/>
            <person name="Suzuki T."/>
        </authorList>
    </citation>
    <scope>NUCLEOTIDE SEQUENCE [LARGE SCALE GENOMIC DNA]</scope>
    <source>
        <strain evidence="10 11">Heshi-B3</strain>
    </source>
</reference>
<accession>A0A0U9HHK4</accession>
<proteinExistence type="inferred from homology"/>
<dbReference type="PANTHER" id="PTHR30614">
    <property type="entry name" value="MEMBRANE COMPONENT OF AMINO ACID ABC TRANSPORTER"/>
    <property type="match status" value="1"/>
</dbReference>
<protein>
    <submittedName>
        <fullName evidence="10">Inner membrane amino-acid ABC transporter permease protein YecS</fullName>
    </submittedName>
</protein>
<dbReference type="GO" id="GO:0015184">
    <property type="term" value="F:L-cystine transmembrane transporter activity"/>
    <property type="evidence" value="ECO:0007669"/>
    <property type="project" value="TreeGrafter"/>
</dbReference>
<keyword evidence="2 8" id="KW-0813">Transport</keyword>
<evidence type="ECO:0000256" key="1">
    <source>
        <dbReference type="ARBA" id="ARBA00004651"/>
    </source>
</evidence>
<dbReference type="EMBL" id="BBXV01000042">
    <property type="protein sequence ID" value="GAQ19270.1"/>
    <property type="molecule type" value="Genomic_DNA"/>
</dbReference>
<sequence>MDIVLKNLPFLFQGAYYTLLITVISMLFGSIIAAIVAVARLKGAPPIRWIARAYVSIIRGTPTLVQIIIVYYGLVDFGIRLQPLPAAIIALSISIGAYLSETLRGALQSIPKGQMEAAYASGLTPVQTMRRIIFPQAIRIAIPPAGNTFIGMLKETSLVSVITVTELLRSAQLLIAQYYVYMPFYLSIALMYWIMSTGFSFLLERWEKKLSIYV</sequence>
<dbReference type="AlphaFoldDB" id="A0A0U9HHK4"/>
<keyword evidence="6 8" id="KW-1133">Transmembrane helix</keyword>
<dbReference type="InterPro" id="IPR043429">
    <property type="entry name" value="ArtM/GltK/GlnP/TcyL/YhdX-like"/>
</dbReference>
<gene>
    <name evidence="10" type="ORF">OPHB3_3232</name>
</gene>
<evidence type="ECO:0000256" key="4">
    <source>
        <dbReference type="ARBA" id="ARBA00022692"/>
    </source>
</evidence>
<dbReference type="Gene3D" id="1.10.3720.10">
    <property type="entry name" value="MetI-like"/>
    <property type="match status" value="1"/>
</dbReference>
<evidence type="ECO:0000313" key="10">
    <source>
        <dbReference type="EMBL" id="GAQ19270.1"/>
    </source>
</evidence>
<keyword evidence="3" id="KW-1003">Cell membrane</keyword>
<feature type="transmembrane region" description="Helical" evidence="8">
    <location>
        <begin position="184"/>
        <end position="203"/>
    </location>
</feature>
<dbReference type="InterPro" id="IPR000515">
    <property type="entry name" value="MetI-like"/>
</dbReference>
<feature type="transmembrane region" description="Helical" evidence="8">
    <location>
        <begin position="53"/>
        <end position="75"/>
    </location>
</feature>
<dbReference type="SUPFAM" id="SSF161098">
    <property type="entry name" value="MetI-like"/>
    <property type="match status" value="1"/>
</dbReference>
<reference evidence="11" key="1">
    <citation type="submission" date="2015-07" db="EMBL/GenBank/DDBJ databases">
        <title>Draft Genome Sequence of Oceanobacillus picturae Heshi-B3 that Was Isolated from Fermented Rice Bran with Aging Salted Mackerel, Which Was Named Heshiko as Traditional Fermented Seafood in Japan.</title>
        <authorList>
            <person name="Akuzawa S."/>
            <person name="Nakagawa J."/>
            <person name="Kanekatsu T."/>
            <person name="Kanesaki Y."/>
            <person name="Suzuki T."/>
        </authorList>
    </citation>
    <scope>NUCLEOTIDE SEQUENCE [LARGE SCALE GENOMIC DNA]</scope>
    <source>
        <strain evidence="11">Heshi-B3</strain>
    </source>
</reference>
<dbReference type="PROSITE" id="PS50928">
    <property type="entry name" value="ABC_TM1"/>
    <property type="match status" value="1"/>
</dbReference>
<dbReference type="InterPro" id="IPR035906">
    <property type="entry name" value="MetI-like_sf"/>
</dbReference>
<keyword evidence="7 8" id="KW-0472">Membrane</keyword>
<feature type="transmembrane region" description="Helical" evidence="8">
    <location>
        <begin position="15"/>
        <end position="41"/>
    </location>
</feature>
<feature type="transmembrane region" description="Helical" evidence="8">
    <location>
        <begin position="81"/>
        <end position="99"/>
    </location>
</feature>
<comment type="subcellular location">
    <subcellularLocation>
        <location evidence="1 8">Cell membrane</location>
        <topology evidence="1 8">Multi-pass membrane protein</topology>
    </subcellularLocation>
</comment>
<dbReference type="NCBIfam" id="TIGR01726">
    <property type="entry name" value="HEQRo_perm_3TM"/>
    <property type="match status" value="1"/>
</dbReference>
<dbReference type="FunFam" id="1.10.3720.10:FF:000033">
    <property type="entry name" value="Polar amino acid ABC transporter permease"/>
    <property type="match status" value="1"/>
</dbReference>
<keyword evidence="5" id="KW-0029">Amino-acid transport</keyword>
<dbReference type="InterPro" id="IPR010065">
    <property type="entry name" value="AA_ABC_transptr_permease_3TM"/>
</dbReference>
<evidence type="ECO:0000256" key="3">
    <source>
        <dbReference type="ARBA" id="ARBA00022475"/>
    </source>
</evidence>
<dbReference type="PANTHER" id="PTHR30614:SF0">
    <property type="entry name" value="L-CYSTINE TRANSPORT SYSTEM PERMEASE PROTEIN TCYL"/>
    <property type="match status" value="1"/>
</dbReference>
<dbReference type="Pfam" id="PF00528">
    <property type="entry name" value="BPD_transp_1"/>
    <property type="match status" value="1"/>
</dbReference>
<evidence type="ECO:0000256" key="7">
    <source>
        <dbReference type="ARBA" id="ARBA00023136"/>
    </source>
</evidence>
<name>A0A0U9HHK4_9BACI</name>